<gene>
    <name evidence="1" type="ORF">HHL08_09325</name>
</gene>
<protein>
    <submittedName>
        <fullName evidence="1">Uncharacterized protein</fullName>
    </submittedName>
</protein>
<keyword evidence="2" id="KW-1185">Reference proteome</keyword>
<reference evidence="1 2" key="1">
    <citation type="submission" date="2020-04" db="EMBL/GenBank/DDBJ databases">
        <title>Sphingobium sp. AR-3-1 isolated from Arctic soil.</title>
        <authorList>
            <person name="Dahal R.H."/>
            <person name="Chaudhary D.K."/>
        </authorList>
    </citation>
    <scope>NUCLEOTIDE SEQUENCE [LARGE SCALE GENOMIC DNA]</scope>
    <source>
        <strain evidence="1 2">AR-3-1</strain>
    </source>
</reference>
<organism evidence="1 2">
    <name type="scientific">Sphingobium psychrophilum</name>
    <dbReference type="NCBI Taxonomy" id="2728834"/>
    <lineage>
        <taxon>Bacteria</taxon>
        <taxon>Pseudomonadati</taxon>
        <taxon>Pseudomonadota</taxon>
        <taxon>Alphaproteobacteria</taxon>
        <taxon>Sphingomonadales</taxon>
        <taxon>Sphingomonadaceae</taxon>
        <taxon>Sphingobium</taxon>
    </lineage>
</organism>
<evidence type="ECO:0000313" key="1">
    <source>
        <dbReference type="EMBL" id="NML10349.1"/>
    </source>
</evidence>
<comment type="caution">
    <text evidence="1">The sequence shown here is derived from an EMBL/GenBank/DDBJ whole genome shotgun (WGS) entry which is preliminary data.</text>
</comment>
<dbReference type="Proteomes" id="UP000519023">
    <property type="component" value="Unassembled WGS sequence"/>
</dbReference>
<accession>A0A7X9WUV4</accession>
<name>A0A7X9WUV4_9SPHN</name>
<dbReference type="AlphaFoldDB" id="A0A7X9WUV4"/>
<sequence length="85" mass="9550">MAFPKEPAGANAAIQTVEIDSSVSVDGVTDEKEEIERRQVRILNRQGAAMLAAEKQRADAIQRNYRNYDEAMVAAYVDIHRKATW</sequence>
<dbReference type="EMBL" id="JABBFV010000005">
    <property type="protein sequence ID" value="NML10349.1"/>
    <property type="molecule type" value="Genomic_DNA"/>
</dbReference>
<evidence type="ECO:0000313" key="2">
    <source>
        <dbReference type="Proteomes" id="UP000519023"/>
    </source>
</evidence>
<proteinExistence type="predicted"/>